<dbReference type="Gene3D" id="2.30.30.60">
    <property type="match status" value="1"/>
</dbReference>
<dbReference type="InterPro" id="IPR010920">
    <property type="entry name" value="LSM_dom_sf"/>
</dbReference>
<evidence type="ECO:0000256" key="5">
    <source>
        <dbReference type="ARBA" id="ARBA00022989"/>
    </source>
</evidence>
<dbReference type="InterPro" id="IPR006685">
    <property type="entry name" value="MscS_channel_2nd"/>
</dbReference>
<evidence type="ECO:0000256" key="1">
    <source>
        <dbReference type="ARBA" id="ARBA00004651"/>
    </source>
</evidence>
<keyword evidence="5 8" id="KW-1133">Transmembrane helix</keyword>
<dbReference type="SUPFAM" id="SSF82689">
    <property type="entry name" value="Mechanosensitive channel protein MscS (YggB), C-terminal domain"/>
    <property type="match status" value="1"/>
</dbReference>
<accession>A0A517TS84</accession>
<name>A0A517TS84_9BACT</name>
<dbReference type="Proteomes" id="UP000317909">
    <property type="component" value="Chromosome"/>
</dbReference>
<comment type="similarity">
    <text evidence="2">Belongs to the MscS (TC 1.A.23) family.</text>
</comment>
<feature type="domain" description="Mechanosensitive ion channel MscS C-terminal" evidence="10">
    <location>
        <begin position="220"/>
        <end position="300"/>
    </location>
</feature>
<dbReference type="Gene3D" id="1.10.287.1260">
    <property type="match status" value="1"/>
</dbReference>
<dbReference type="AlphaFoldDB" id="A0A517TS84"/>
<dbReference type="SUPFAM" id="SSF50182">
    <property type="entry name" value="Sm-like ribonucleoproteins"/>
    <property type="match status" value="1"/>
</dbReference>
<dbReference type="GO" id="GO:0008381">
    <property type="term" value="F:mechanosensitive monoatomic ion channel activity"/>
    <property type="evidence" value="ECO:0007669"/>
    <property type="project" value="InterPro"/>
</dbReference>
<dbReference type="InterPro" id="IPR049142">
    <property type="entry name" value="MS_channel_1st"/>
</dbReference>
<keyword evidence="3" id="KW-1003">Cell membrane</keyword>
<evidence type="ECO:0000259" key="10">
    <source>
        <dbReference type="Pfam" id="PF21082"/>
    </source>
</evidence>
<feature type="region of interest" description="Disordered" evidence="7">
    <location>
        <begin position="309"/>
        <end position="335"/>
    </location>
</feature>
<feature type="domain" description="Mechanosensitive ion channel MscS" evidence="9">
    <location>
        <begin position="146"/>
        <end position="211"/>
    </location>
</feature>
<dbReference type="SUPFAM" id="SSF82861">
    <property type="entry name" value="Mechanosensitive channel protein MscS (YggB), transmembrane region"/>
    <property type="match status" value="1"/>
</dbReference>
<dbReference type="InterPro" id="IPR011066">
    <property type="entry name" value="MscS_channel_C_sf"/>
</dbReference>
<dbReference type="Gene3D" id="3.30.70.100">
    <property type="match status" value="1"/>
</dbReference>
<keyword evidence="13" id="KW-1185">Reference proteome</keyword>
<dbReference type="PANTHER" id="PTHR30221">
    <property type="entry name" value="SMALL-CONDUCTANCE MECHANOSENSITIVE CHANNEL"/>
    <property type="match status" value="1"/>
</dbReference>
<comment type="subcellular location">
    <subcellularLocation>
        <location evidence="1">Cell membrane</location>
        <topology evidence="1">Multi-pass membrane protein</topology>
    </subcellularLocation>
</comment>
<dbReference type="KEGG" id="llh:I41_03890"/>
<evidence type="ECO:0000313" key="12">
    <source>
        <dbReference type="EMBL" id="QDT71233.1"/>
    </source>
</evidence>
<dbReference type="EMBL" id="CP036339">
    <property type="protein sequence ID" value="QDT71233.1"/>
    <property type="molecule type" value="Genomic_DNA"/>
</dbReference>
<feature type="compositionally biased region" description="Pro residues" evidence="7">
    <location>
        <begin position="313"/>
        <end position="325"/>
    </location>
</feature>
<dbReference type="InterPro" id="IPR023408">
    <property type="entry name" value="MscS_beta-dom_sf"/>
</dbReference>
<gene>
    <name evidence="12" type="primary">mscS_1</name>
    <name evidence="12" type="ORF">I41_03890</name>
</gene>
<evidence type="ECO:0000259" key="11">
    <source>
        <dbReference type="Pfam" id="PF21088"/>
    </source>
</evidence>
<keyword evidence="4 8" id="KW-0812">Transmembrane</keyword>
<organism evidence="12 13">
    <name type="scientific">Lacipirellula limnantheis</name>
    <dbReference type="NCBI Taxonomy" id="2528024"/>
    <lineage>
        <taxon>Bacteria</taxon>
        <taxon>Pseudomonadati</taxon>
        <taxon>Planctomycetota</taxon>
        <taxon>Planctomycetia</taxon>
        <taxon>Pirellulales</taxon>
        <taxon>Lacipirellulaceae</taxon>
        <taxon>Lacipirellula</taxon>
    </lineage>
</organism>
<reference evidence="12 13" key="1">
    <citation type="submission" date="2019-02" db="EMBL/GenBank/DDBJ databases">
        <title>Deep-cultivation of Planctomycetes and their phenomic and genomic characterization uncovers novel biology.</title>
        <authorList>
            <person name="Wiegand S."/>
            <person name="Jogler M."/>
            <person name="Boedeker C."/>
            <person name="Pinto D."/>
            <person name="Vollmers J."/>
            <person name="Rivas-Marin E."/>
            <person name="Kohn T."/>
            <person name="Peeters S.H."/>
            <person name="Heuer A."/>
            <person name="Rast P."/>
            <person name="Oberbeckmann S."/>
            <person name="Bunk B."/>
            <person name="Jeske O."/>
            <person name="Meyerdierks A."/>
            <person name="Storesund J.E."/>
            <person name="Kallscheuer N."/>
            <person name="Luecker S."/>
            <person name="Lage O.M."/>
            <person name="Pohl T."/>
            <person name="Merkel B.J."/>
            <person name="Hornburger P."/>
            <person name="Mueller R.-W."/>
            <person name="Bruemmer F."/>
            <person name="Labrenz M."/>
            <person name="Spormann A.M."/>
            <person name="Op den Camp H."/>
            <person name="Overmann J."/>
            <person name="Amann R."/>
            <person name="Jetten M.S.M."/>
            <person name="Mascher T."/>
            <person name="Medema M.H."/>
            <person name="Devos D.P."/>
            <person name="Kaster A.-K."/>
            <person name="Ovreas L."/>
            <person name="Rohde M."/>
            <person name="Galperin M.Y."/>
            <person name="Jogler C."/>
        </authorList>
    </citation>
    <scope>NUCLEOTIDE SEQUENCE [LARGE SCALE GENOMIC DNA]</scope>
    <source>
        <strain evidence="12 13">I41</strain>
    </source>
</reference>
<dbReference type="RefSeq" id="WP_145430384.1">
    <property type="nucleotide sequence ID" value="NZ_CP036339.1"/>
</dbReference>
<proteinExistence type="inferred from homology"/>
<dbReference type="InterPro" id="IPR045275">
    <property type="entry name" value="MscS_archaea/bacteria_type"/>
</dbReference>
<dbReference type="Pfam" id="PF00924">
    <property type="entry name" value="MS_channel_2nd"/>
    <property type="match status" value="1"/>
</dbReference>
<evidence type="ECO:0000259" key="9">
    <source>
        <dbReference type="Pfam" id="PF00924"/>
    </source>
</evidence>
<evidence type="ECO:0000256" key="3">
    <source>
        <dbReference type="ARBA" id="ARBA00022475"/>
    </source>
</evidence>
<evidence type="ECO:0000256" key="6">
    <source>
        <dbReference type="ARBA" id="ARBA00023136"/>
    </source>
</evidence>
<dbReference type="InterPro" id="IPR011014">
    <property type="entry name" value="MscS_channel_TM-2"/>
</dbReference>
<feature type="transmembrane region" description="Helical" evidence="8">
    <location>
        <begin position="63"/>
        <end position="84"/>
    </location>
</feature>
<feature type="transmembrane region" description="Helical" evidence="8">
    <location>
        <begin position="104"/>
        <end position="123"/>
    </location>
</feature>
<dbReference type="Pfam" id="PF21088">
    <property type="entry name" value="MS_channel_1st"/>
    <property type="match status" value="1"/>
</dbReference>
<protein>
    <submittedName>
        <fullName evidence="12">Small-conductance mechanosensitive channel</fullName>
    </submittedName>
</protein>
<keyword evidence="6 8" id="KW-0472">Membrane</keyword>
<dbReference type="GO" id="GO:0005886">
    <property type="term" value="C:plasma membrane"/>
    <property type="evidence" value="ECO:0007669"/>
    <property type="project" value="UniProtKB-SubCell"/>
</dbReference>
<feature type="transmembrane region" description="Helical" evidence="8">
    <location>
        <begin position="129"/>
        <end position="159"/>
    </location>
</feature>
<dbReference type="OrthoDB" id="9809206at2"/>
<evidence type="ECO:0000256" key="4">
    <source>
        <dbReference type="ARBA" id="ARBA00022692"/>
    </source>
</evidence>
<feature type="domain" description="Mechanosensitive ion channel transmembrane helices 2/3" evidence="11">
    <location>
        <begin position="104"/>
        <end position="144"/>
    </location>
</feature>
<evidence type="ECO:0000313" key="13">
    <source>
        <dbReference type="Proteomes" id="UP000317909"/>
    </source>
</evidence>
<dbReference type="InterPro" id="IPR049278">
    <property type="entry name" value="MS_channel_C"/>
</dbReference>
<dbReference type="Pfam" id="PF21082">
    <property type="entry name" value="MS_channel_3rd"/>
    <property type="match status" value="1"/>
</dbReference>
<dbReference type="PANTHER" id="PTHR30221:SF1">
    <property type="entry name" value="SMALL-CONDUCTANCE MECHANOSENSITIVE CHANNEL"/>
    <property type="match status" value="1"/>
</dbReference>
<evidence type="ECO:0000256" key="2">
    <source>
        <dbReference type="ARBA" id="ARBA00008017"/>
    </source>
</evidence>
<evidence type="ECO:0000256" key="7">
    <source>
        <dbReference type="SAM" id="MobiDB-lite"/>
    </source>
</evidence>
<evidence type="ECO:0000256" key="8">
    <source>
        <dbReference type="SAM" id="Phobius"/>
    </source>
</evidence>
<sequence>MLTLLLAQTADVVAAAAPAAKTDYPAGTPQWKSNALNELFTLQFSQMDPKEWEYAAYQLGLRAVYVLVLLTLAWTLSSWAASVVRAALTRIKFDETLTLFMSTLVRWTILLLAALSCLSYFGVQTTSFAALIGAAGLAIGLAFQGTLSNFAAGAMLLIFRPYKVGDTVNVASYTGKVAEIELFTTAIDTADNRRIIVPNSSIFGAVIENITFHAVRRADVAVGTAYSADIDQTRAALDRAVRSVALVVPAPAPEVVLTDLGASSVNWQVRGWAKKESFGEAKQAIIRAVKLELDAARISIPFPQLDLHLDPAGPEPAPAPAPPEPVRWAPKISNT</sequence>